<dbReference type="GO" id="GO:0003847">
    <property type="term" value="F:1-alkyl-2-acetylglycerophosphocholine esterase activity"/>
    <property type="evidence" value="ECO:0007669"/>
    <property type="project" value="TreeGrafter"/>
</dbReference>
<reference evidence="4 5" key="1">
    <citation type="submission" date="2016-12" db="EMBL/GenBank/DDBJ databases">
        <authorList>
            <person name="Song W.-J."/>
            <person name="Kurnit D.M."/>
        </authorList>
    </citation>
    <scope>NUCLEOTIDE SEQUENCE [LARGE SCALE GENOMIC DNA]</scope>
    <source>
        <strain evidence="4 5">ATCC 43942</strain>
    </source>
</reference>
<dbReference type="KEGG" id="vga:BSQ33_18540"/>
<dbReference type="Gene3D" id="3.40.50.1820">
    <property type="entry name" value="alpha/beta hydrolase"/>
    <property type="match status" value="1"/>
</dbReference>
<evidence type="ECO:0000256" key="3">
    <source>
        <dbReference type="ARBA" id="ARBA00023098"/>
    </source>
</evidence>
<evidence type="ECO:0000256" key="2">
    <source>
        <dbReference type="ARBA" id="ARBA00022963"/>
    </source>
</evidence>
<name>A0A1Z2SKQ5_VIBGA</name>
<dbReference type="InterPro" id="IPR029058">
    <property type="entry name" value="AB_hydrolase_fold"/>
</dbReference>
<dbReference type="PANTHER" id="PTHR10272:SF0">
    <property type="entry name" value="PLATELET-ACTIVATING FACTOR ACETYLHYDROLASE"/>
    <property type="match status" value="1"/>
</dbReference>
<keyword evidence="3" id="KW-0443">Lipid metabolism</keyword>
<dbReference type="PANTHER" id="PTHR10272">
    <property type="entry name" value="PLATELET-ACTIVATING FACTOR ACETYLHYDROLASE"/>
    <property type="match status" value="1"/>
</dbReference>
<gene>
    <name evidence="4" type="ORF">BSQ33_18540</name>
</gene>
<dbReference type="Pfam" id="PF07224">
    <property type="entry name" value="Chlorophyllase"/>
    <property type="match status" value="1"/>
</dbReference>
<dbReference type="AlphaFoldDB" id="A0A1Z2SKQ5"/>
<dbReference type="InterPro" id="IPR017395">
    <property type="entry name" value="Chlorophyllase-like"/>
</dbReference>
<protein>
    <recommendedName>
        <fullName evidence="6">Dienelactone hydrolase</fullName>
    </recommendedName>
</protein>
<evidence type="ECO:0008006" key="6">
    <source>
        <dbReference type="Google" id="ProtNLM"/>
    </source>
</evidence>
<accession>A0A1Z2SKQ5</accession>
<evidence type="ECO:0000313" key="5">
    <source>
        <dbReference type="Proteomes" id="UP000196708"/>
    </source>
</evidence>
<dbReference type="InterPro" id="IPR016986">
    <property type="entry name" value="UCP031982_abhydr"/>
</dbReference>
<dbReference type="Proteomes" id="UP000196708">
    <property type="component" value="Chromosome 2"/>
</dbReference>
<evidence type="ECO:0000256" key="1">
    <source>
        <dbReference type="ARBA" id="ARBA00022801"/>
    </source>
</evidence>
<sequence length="339" mass="36467">MSCEFKGIDQLNDLKIALLFIILTSISANAHDVGFRRLDNVSTNGLSMFVLYPTTSKPKSVDFGPFTLNVAIGGAMEDGRFPLAVLSHGSGSSGLSYKDIALSLVHHGFIVAMPLHPHNNHLDNSLEGKVENYVNRPKDISASIDKLFAIPRVSAHIDPQKIAVLGHSIGGYTALVVSGAIAKTKALIDLCKSLPTLADPYCAPVLSGELTQNITVNSKDTRIRAQVLMAPVGALFLSKHAFDNVDIPTLLLVAEKDQELTAAYNAQVIKNGLEKTGRLTVKVIPNAGHYSFLTAYPDSLKATLGIIAQDPQGFDRVEFQNSIGDQIATYLIQVLSPHT</sequence>
<dbReference type="GO" id="GO:0016042">
    <property type="term" value="P:lipid catabolic process"/>
    <property type="evidence" value="ECO:0007669"/>
    <property type="project" value="UniProtKB-KW"/>
</dbReference>
<dbReference type="EMBL" id="CP018836">
    <property type="protein sequence ID" value="ASA57739.1"/>
    <property type="molecule type" value="Genomic_DNA"/>
</dbReference>
<organism evidence="4 5">
    <name type="scientific">Vibrio gazogenes</name>
    <dbReference type="NCBI Taxonomy" id="687"/>
    <lineage>
        <taxon>Bacteria</taxon>
        <taxon>Pseudomonadati</taxon>
        <taxon>Pseudomonadota</taxon>
        <taxon>Gammaproteobacteria</taxon>
        <taxon>Vibrionales</taxon>
        <taxon>Vibrionaceae</taxon>
        <taxon>Vibrio</taxon>
    </lineage>
</organism>
<proteinExistence type="predicted"/>
<dbReference type="SUPFAM" id="SSF53474">
    <property type="entry name" value="alpha/beta-Hydrolases"/>
    <property type="match status" value="1"/>
</dbReference>
<dbReference type="PIRSF" id="PIRSF031982">
    <property type="entry name" value="UCP031982_abhydr"/>
    <property type="match status" value="1"/>
</dbReference>
<keyword evidence="1" id="KW-0378">Hydrolase</keyword>
<evidence type="ECO:0000313" key="4">
    <source>
        <dbReference type="EMBL" id="ASA57739.1"/>
    </source>
</evidence>
<keyword evidence="2" id="KW-0442">Lipid degradation</keyword>